<feature type="DNA-binding region" description="H-T-H motif" evidence="2">
    <location>
        <begin position="30"/>
        <end position="49"/>
    </location>
</feature>
<name>A0ABR9HDU3_9ACTN</name>
<organism evidence="5 6">
    <name type="scientific">Nocardiopsis terrae</name>
    <dbReference type="NCBI Taxonomy" id="372655"/>
    <lineage>
        <taxon>Bacteria</taxon>
        <taxon>Bacillati</taxon>
        <taxon>Actinomycetota</taxon>
        <taxon>Actinomycetes</taxon>
        <taxon>Streptosporangiales</taxon>
        <taxon>Nocardiopsidaceae</taxon>
        <taxon>Nocardiopsis</taxon>
    </lineage>
</organism>
<feature type="region of interest" description="Disordered" evidence="3">
    <location>
        <begin position="192"/>
        <end position="219"/>
    </location>
</feature>
<evidence type="ECO:0000256" key="1">
    <source>
        <dbReference type="ARBA" id="ARBA00023125"/>
    </source>
</evidence>
<dbReference type="EMBL" id="JADBDY010000001">
    <property type="protein sequence ID" value="MBE1457204.1"/>
    <property type="molecule type" value="Genomic_DNA"/>
</dbReference>
<dbReference type="Gene3D" id="1.10.357.10">
    <property type="entry name" value="Tetracycline Repressor, domain 2"/>
    <property type="match status" value="1"/>
</dbReference>
<dbReference type="RefSeq" id="WP_225942367.1">
    <property type="nucleotide sequence ID" value="NZ_BMXJ01000006.1"/>
</dbReference>
<evidence type="ECO:0000259" key="4">
    <source>
        <dbReference type="PROSITE" id="PS50977"/>
    </source>
</evidence>
<gene>
    <name evidence="5" type="ORF">H4W79_001418</name>
</gene>
<comment type="caution">
    <text evidence="5">The sequence shown here is derived from an EMBL/GenBank/DDBJ whole genome shotgun (WGS) entry which is preliminary data.</text>
</comment>
<protein>
    <submittedName>
        <fullName evidence="5">AcrR family transcriptional regulator</fullName>
    </submittedName>
</protein>
<evidence type="ECO:0000256" key="2">
    <source>
        <dbReference type="PROSITE-ProRule" id="PRU00335"/>
    </source>
</evidence>
<dbReference type="InterPro" id="IPR001647">
    <property type="entry name" value="HTH_TetR"/>
</dbReference>
<dbReference type="InterPro" id="IPR009057">
    <property type="entry name" value="Homeodomain-like_sf"/>
</dbReference>
<dbReference type="Pfam" id="PF00440">
    <property type="entry name" value="TetR_N"/>
    <property type="match status" value="1"/>
</dbReference>
<dbReference type="Proteomes" id="UP000598217">
    <property type="component" value="Unassembled WGS sequence"/>
</dbReference>
<evidence type="ECO:0000256" key="3">
    <source>
        <dbReference type="SAM" id="MobiDB-lite"/>
    </source>
</evidence>
<dbReference type="SUPFAM" id="SSF46689">
    <property type="entry name" value="Homeodomain-like"/>
    <property type="match status" value="1"/>
</dbReference>
<evidence type="ECO:0000313" key="5">
    <source>
        <dbReference type="EMBL" id="MBE1457204.1"/>
    </source>
</evidence>
<sequence length="219" mass="23540">MARKADPARRREVLDAVIEQLAHTGITGFTLRGLAQGLGQSTRVFTHHFADREELLSAVLARLDERQHRALLATKGWEDPAVPVSGIVRDAWRRGLGQELPMTRLIREIEGLAASGRLPAASAGFVRGRAEFVASCLTLRGVPEDRALSLATLLNSAFSGLETDYLVTGDRGRGEAGLDLLCAWIDSMAPSPGPGRGRARARTAAQCPAPSPAELRTRS</sequence>
<accession>A0ABR9HDU3</accession>
<reference evidence="5 6" key="1">
    <citation type="submission" date="2020-10" db="EMBL/GenBank/DDBJ databases">
        <title>Sequencing the genomes of 1000 actinobacteria strains.</title>
        <authorList>
            <person name="Klenk H.-P."/>
        </authorList>
    </citation>
    <scope>NUCLEOTIDE SEQUENCE [LARGE SCALE GENOMIC DNA]</scope>
    <source>
        <strain evidence="5 6">DSM 45157</strain>
    </source>
</reference>
<evidence type="ECO:0000313" key="6">
    <source>
        <dbReference type="Proteomes" id="UP000598217"/>
    </source>
</evidence>
<dbReference type="PROSITE" id="PS50977">
    <property type="entry name" value="HTH_TETR_2"/>
    <property type="match status" value="1"/>
</dbReference>
<keyword evidence="6" id="KW-1185">Reference proteome</keyword>
<keyword evidence="1 2" id="KW-0238">DNA-binding</keyword>
<proteinExistence type="predicted"/>
<feature type="domain" description="HTH tetR-type" evidence="4">
    <location>
        <begin position="7"/>
        <end position="67"/>
    </location>
</feature>